<dbReference type="Pfam" id="PF23248">
    <property type="entry name" value="KH_PARP14_2"/>
    <property type="match status" value="1"/>
</dbReference>
<dbReference type="InterPro" id="IPR057046">
    <property type="entry name" value="PARP14_KH_4"/>
</dbReference>
<dbReference type="Pfam" id="PF23253">
    <property type="entry name" value="KH_PARP14_6"/>
    <property type="match status" value="1"/>
</dbReference>
<dbReference type="Pfam" id="PF23085">
    <property type="entry name" value="RRM_PARP14_3"/>
    <property type="match status" value="1"/>
</dbReference>
<dbReference type="InterPro" id="IPR043472">
    <property type="entry name" value="Macro_dom-like"/>
</dbReference>
<keyword evidence="3 7" id="KW-0808">Transferase</keyword>
<dbReference type="PANTHER" id="PTHR14453">
    <property type="entry name" value="PARP/ZINC FINGER CCCH TYPE DOMAIN CONTAINING PROTEIN"/>
    <property type="match status" value="1"/>
</dbReference>
<protein>
    <recommendedName>
        <fullName evidence="7">Poly [ADP-ribose] polymerase</fullName>
        <shortName evidence="7">PARP</shortName>
        <ecNumber evidence="7">2.4.2.-</ecNumber>
    </recommendedName>
</protein>
<dbReference type="InterPro" id="IPR057050">
    <property type="entry name" value="RRM_PARP14_2"/>
</dbReference>
<dbReference type="InterPro" id="IPR057048">
    <property type="entry name" value="PARP14_KH_6"/>
</dbReference>
<comment type="caution">
    <text evidence="11">The sequence shown here is derived from an EMBL/GenBank/DDBJ whole genome shotgun (WGS) entry which is preliminary data.</text>
</comment>
<evidence type="ECO:0000256" key="6">
    <source>
        <dbReference type="ARBA" id="ARBA00024347"/>
    </source>
</evidence>
<feature type="region of interest" description="Disordered" evidence="8">
    <location>
        <begin position="1"/>
        <end position="52"/>
    </location>
</feature>
<dbReference type="Pfam" id="PF23249">
    <property type="entry name" value="KH_PARP14_3"/>
    <property type="match status" value="1"/>
</dbReference>
<evidence type="ECO:0000256" key="7">
    <source>
        <dbReference type="RuleBase" id="RU362114"/>
    </source>
</evidence>
<evidence type="ECO:0000259" key="10">
    <source>
        <dbReference type="PROSITE" id="PS51154"/>
    </source>
</evidence>
<dbReference type="Pfam" id="PF23245">
    <property type="entry name" value="RRM_PARP14_2"/>
    <property type="match status" value="1"/>
</dbReference>
<dbReference type="InterPro" id="IPR012677">
    <property type="entry name" value="Nucleotide-bd_a/b_plait_sf"/>
</dbReference>
<gene>
    <name evidence="11" type="ORF">ROHU_018810</name>
</gene>
<dbReference type="GO" id="GO:0070212">
    <property type="term" value="P:protein poly-ADP-ribosylation"/>
    <property type="evidence" value="ECO:0007669"/>
    <property type="project" value="TreeGrafter"/>
</dbReference>
<dbReference type="InterPro" id="IPR012317">
    <property type="entry name" value="Poly(ADP-ribose)pol_cat_dom"/>
</dbReference>
<dbReference type="GO" id="GO:0003950">
    <property type="term" value="F:NAD+ poly-ADP-ribosyltransferase activity"/>
    <property type="evidence" value="ECO:0007669"/>
    <property type="project" value="UniProtKB-UniRule"/>
</dbReference>
<dbReference type="Pfam" id="PF23254">
    <property type="entry name" value="KH_PARP14_8"/>
    <property type="match status" value="1"/>
</dbReference>
<sequence>MTVSLPPSEASVLQESTTSVSTTTDGEPQSEEEKEEEVKPVEETEEDTTPRSAVIENIQNSGQEFLTMLVENVLKGSSAESKDFNIEMIPESNCAVVTFSNSKYADHFFVSSPRNGVIKKKDMKVRLLEMTSKVKAEDLPPNTSSDLIMLYFDKFAEVVDDEVTFETDQSAIITFSNPEDVQRILKEQHQIKKQPFRVLPYYESLQTALYGKDRPRLKLPEAFIENIDRTICHHLKENRKSLDSLKQAMSSHFCEMDFQSSAVKISPSRSLLNNGAQTRKLIHTWRENVLSVFLASMSKLKCTELNIQKDAWTEIQSEIQKAIVGEAVTLVPYVDEGTIAVAGLKEDLDSIEGILTGIVEKITQRIQREKGSETGEISMTPSIYSLVLRDGLEQQICDKFPEINITYHVHSQKLTFYGLKHEVLETKNEILQAVLNLIRKPIELHQSVLDFLHKKDLEEITRNLFFNKGFNVALEADGRRVLLVGKTHNALNVGEKQLQTSLGHLSFNVEDPSVLGRSDWHDLVSRIKDNVTNVTVQTTVNQVVVSGFEDYINDVEQELYNFVQENSQFEKTLKSHKTVVKFIKDHKKQDWFEEVKGKVNVDFKDEHIVVSGSRLHVSECVPLFEDLLRSAHHCTLKIVKPGAKKFFKEKELMCGAFAKTNMNCLVQLLDERDHPHDTVQSRAIKAIYEHKSREGMEITVNKADMCSFVVDAVVGACKETLILDGGLAKALSDAAGPELQDACNKIVRQRKLATGDAVLLDAGGGRLRCKHVILAIGPHYNSSNPQESVKLLKKVVKKSLNLADQESFQSLAIPAISSGVFGFPLDLCADTIVRAIKEFCDFVEEDNTLRKIYLVDNNEKTVQALEAAVKKVYGVSALSHSMASGSSTNSQQQNQKQASSSPSQHSIATHFQGTSQSFQTKEGLTITLMKGNIEDTTMDIVVNTLSSDLNLTVGAISNALLKAAGPQLQVLLNQQVRGSANNGAVFETAGANLKNKLVFHAVVPHWNQGQANEQKVLEDVMDKCLGLAEQRQQSSIVFSAIGTGNLGFPKPMVVCTMLDSAFKFSSKRASKHVKEVVFVLHPKDTQTIQVITKSGIHETTVGKVTLQVLNGDITAEKTDVIVNSSNKDFTAKSGVSKAILDKAGPNVETECQQLGAQTNSGLIMTQAGNLQCKKIIHIAAHSDAVRIQKHVRKALEMCVKEKFTSIAFPAIGTGQAGLSPGQVADSMMDGMLDMIRKNPQSTLKLIRLVVFQAQMLPEFLKSMQYRETGPPKQEPSTWSKIKTYAASVKSFFTGSWEKEIKQHGGKDFVIEGVQVDPVFFSICGPSQAEVDKTKRFLEDTINDEQVFQSITDTAILNFSDKDQQRIQDLQSTIDVTIRLEYKAHKDSAEIPGEATLIVQGLSRDVLKATQEIQDMLKAAKEDEIQKREMELTSELVDWQYEQGGQYKSFDQRTNFELEKALSTAAADVRITVQGQTYQIERVQNPGMWKNYQNNKSVMEKKNGHQNNEKKLFHGTTAAYGNGTYFALNASYSANGTYSVPNAQGQKHMYLCRVLTGDYTKGVGGMIVPPAKNTNCDLYDTVVDNPNAPTIFVVFRDDNAYPEYLITFT</sequence>
<comment type="similarity">
    <text evidence="6">Belongs to the ARTD/PARP family.</text>
</comment>
<comment type="subcellular location">
    <subcellularLocation>
        <location evidence="1">Nucleus</location>
    </subcellularLocation>
</comment>
<organism evidence="11 12">
    <name type="scientific">Labeo rohita</name>
    <name type="common">Indian major carp</name>
    <name type="synonym">Cyprinus rohita</name>
    <dbReference type="NCBI Taxonomy" id="84645"/>
    <lineage>
        <taxon>Eukaryota</taxon>
        <taxon>Metazoa</taxon>
        <taxon>Chordata</taxon>
        <taxon>Craniata</taxon>
        <taxon>Vertebrata</taxon>
        <taxon>Euteleostomi</taxon>
        <taxon>Actinopterygii</taxon>
        <taxon>Neopterygii</taxon>
        <taxon>Teleostei</taxon>
        <taxon>Ostariophysi</taxon>
        <taxon>Cypriniformes</taxon>
        <taxon>Cyprinidae</taxon>
        <taxon>Labeoninae</taxon>
        <taxon>Labeonini</taxon>
        <taxon>Labeo</taxon>
    </lineage>
</organism>
<dbReference type="InterPro" id="IPR057043">
    <property type="entry name" value="PARP14_KH_2"/>
</dbReference>
<feature type="domain" description="PARP catalytic" evidence="9">
    <location>
        <begin position="1434"/>
        <end position="1608"/>
    </location>
</feature>
<dbReference type="GO" id="GO:0005634">
    <property type="term" value="C:nucleus"/>
    <property type="evidence" value="ECO:0007669"/>
    <property type="project" value="UniProtKB-SubCell"/>
</dbReference>
<keyword evidence="12" id="KW-1185">Reference proteome</keyword>
<keyword evidence="5" id="KW-0539">Nucleus</keyword>
<evidence type="ECO:0000256" key="2">
    <source>
        <dbReference type="ARBA" id="ARBA00022676"/>
    </source>
</evidence>
<dbReference type="GO" id="GO:0003714">
    <property type="term" value="F:transcription corepressor activity"/>
    <property type="evidence" value="ECO:0007669"/>
    <property type="project" value="TreeGrafter"/>
</dbReference>
<dbReference type="InterPro" id="IPR057044">
    <property type="entry name" value="PARP14_KH_1"/>
</dbReference>
<name>A0A498N869_LABRO</name>
<dbReference type="InterPro" id="IPR002589">
    <property type="entry name" value="Macro_dom"/>
</dbReference>
<evidence type="ECO:0000313" key="11">
    <source>
        <dbReference type="EMBL" id="RXN29081.1"/>
    </source>
</evidence>
<dbReference type="Pfam" id="PF00644">
    <property type="entry name" value="PARP"/>
    <property type="match status" value="1"/>
</dbReference>
<dbReference type="SMART" id="SM00506">
    <property type="entry name" value="A1pp"/>
    <property type="match status" value="3"/>
</dbReference>
<dbReference type="SUPFAM" id="SSF117839">
    <property type="entry name" value="WWE domain"/>
    <property type="match status" value="1"/>
</dbReference>
<feature type="compositionally biased region" description="Low complexity" evidence="8">
    <location>
        <begin position="883"/>
        <end position="904"/>
    </location>
</feature>
<dbReference type="InterPro" id="IPR037197">
    <property type="entry name" value="WWE_dom_sf"/>
</dbReference>
<dbReference type="Gene3D" id="3.30.70.330">
    <property type="match status" value="1"/>
</dbReference>
<accession>A0A498N869</accession>
<dbReference type="CDD" id="cd01439">
    <property type="entry name" value="TCCD_inducible_PARP_like"/>
    <property type="match status" value="1"/>
</dbReference>
<dbReference type="PROSITE" id="PS51154">
    <property type="entry name" value="MACRO"/>
    <property type="match status" value="3"/>
</dbReference>
<dbReference type="GO" id="GO:1990404">
    <property type="term" value="F:NAD+-protein mono-ADP-ribosyltransferase activity"/>
    <property type="evidence" value="ECO:0007669"/>
    <property type="project" value="TreeGrafter"/>
</dbReference>
<keyword evidence="4 7" id="KW-0520">NAD</keyword>
<dbReference type="PROSITE" id="PS51059">
    <property type="entry name" value="PARP_CATALYTIC"/>
    <property type="match status" value="1"/>
</dbReference>
<feature type="domain" description="Macro" evidence="10">
    <location>
        <begin position="913"/>
        <end position="1097"/>
    </location>
</feature>
<evidence type="ECO:0000259" key="9">
    <source>
        <dbReference type="PROSITE" id="PS51059"/>
    </source>
</evidence>
<feature type="domain" description="Macro" evidence="10">
    <location>
        <begin position="685"/>
        <end position="873"/>
    </location>
</feature>
<evidence type="ECO:0000256" key="5">
    <source>
        <dbReference type="ARBA" id="ARBA00023242"/>
    </source>
</evidence>
<evidence type="ECO:0000256" key="8">
    <source>
        <dbReference type="SAM" id="MobiDB-lite"/>
    </source>
</evidence>
<dbReference type="GO" id="GO:0010629">
    <property type="term" value="P:negative regulation of gene expression"/>
    <property type="evidence" value="ECO:0007669"/>
    <property type="project" value="TreeGrafter"/>
</dbReference>
<reference evidence="11 12" key="1">
    <citation type="submission" date="2018-03" db="EMBL/GenBank/DDBJ databases">
        <title>Draft genome sequence of Rohu Carp (Labeo rohita).</title>
        <authorList>
            <person name="Das P."/>
            <person name="Kushwaha B."/>
            <person name="Joshi C.G."/>
            <person name="Kumar D."/>
            <person name="Nagpure N.S."/>
            <person name="Sahoo L."/>
            <person name="Das S.P."/>
            <person name="Bit A."/>
            <person name="Patnaik S."/>
            <person name="Meher P.K."/>
            <person name="Jayasankar P."/>
            <person name="Koringa P.G."/>
            <person name="Patel N.V."/>
            <person name="Hinsu A.T."/>
            <person name="Kumar R."/>
            <person name="Pandey M."/>
            <person name="Agarwal S."/>
            <person name="Srivastava S."/>
            <person name="Singh M."/>
            <person name="Iquebal M.A."/>
            <person name="Jaiswal S."/>
            <person name="Angadi U.B."/>
            <person name="Kumar N."/>
            <person name="Raza M."/>
            <person name="Shah T.M."/>
            <person name="Rai A."/>
            <person name="Jena J.K."/>
        </authorList>
    </citation>
    <scope>NUCLEOTIDE SEQUENCE [LARGE SCALE GENOMIC DNA]</scope>
    <source>
        <strain evidence="11">DASCIFA01</strain>
        <tissue evidence="11">Testis</tissue>
    </source>
</reference>
<feature type="compositionally biased region" description="Polar residues" evidence="8">
    <location>
        <begin position="905"/>
        <end position="916"/>
    </location>
</feature>
<evidence type="ECO:0000256" key="1">
    <source>
        <dbReference type="ARBA" id="ARBA00004123"/>
    </source>
</evidence>
<dbReference type="SUPFAM" id="SSF52949">
    <property type="entry name" value="Macro domain-like"/>
    <property type="match status" value="3"/>
</dbReference>
<dbReference type="GO" id="GO:0003676">
    <property type="term" value="F:nucleic acid binding"/>
    <property type="evidence" value="ECO:0007669"/>
    <property type="project" value="InterPro"/>
</dbReference>
<dbReference type="Proteomes" id="UP000290572">
    <property type="component" value="Unassembled WGS sequence"/>
</dbReference>
<dbReference type="Pfam" id="PF01661">
    <property type="entry name" value="Macro"/>
    <property type="match status" value="3"/>
</dbReference>
<evidence type="ECO:0000256" key="3">
    <source>
        <dbReference type="ARBA" id="ARBA00022679"/>
    </source>
</evidence>
<proteinExistence type="inferred from homology"/>
<dbReference type="SUPFAM" id="SSF56399">
    <property type="entry name" value="ADP-ribosylation"/>
    <property type="match status" value="1"/>
</dbReference>
<dbReference type="InterPro" id="IPR035979">
    <property type="entry name" value="RBD_domain_sf"/>
</dbReference>
<dbReference type="PANTHER" id="PTHR14453:SF89">
    <property type="entry name" value="PROTEIN MONO-ADP-RIBOSYLTRANSFERASE PARP14"/>
    <property type="match status" value="1"/>
</dbReference>
<dbReference type="CDD" id="cd02903">
    <property type="entry name" value="Macro_BAL-like"/>
    <property type="match status" value="2"/>
</dbReference>
<dbReference type="STRING" id="84645.A0A498N869"/>
<evidence type="ECO:0000313" key="12">
    <source>
        <dbReference type="Proteomes" id="UP000290572"/>
    </source>
</evidence>
<dbReference type="CDD" id="cd02907">
    <property type="entry name" value="Macro_Af1521_BAL-like"/>
    <property type="match status" value="1"/>
</dbReference>
<feature type="region of interest" description="Disordered" evidence="8">
    <location>
        <begin position="883"/>
        <end position="916"/>
    </location>
</feature>
<dbReference type="Gene3D" id="3.40.220.10">
    <property type="entry name" value="Leucine Aminopeptidase, subunit E, domain 1"/>
    <property type="match status" value="3"/>
</dbReference>
<dbReference type="GO" id="GO:0005737">
    <property type="term" value="C:cytoplasm"/>
    <property type="evidence" value="ECO:0007669"/>
    <property type="project" value="TreeGrafter"/>
</dbReference>
<feature type="compositionally biased region" description="Polar residues" evidence="8">
    <location>
        <begin position="1"/>
        <end position="27"/>
    </location>
</feature>
<evidence type="ECO:0000256" key="4">
    <source>
        <dbReference type="ARBA" id="ARBA00023027"/>
    </source>
</evidence>
<dbReference type="InterPro" id="IPR057045">
    <property type="entry name" value="PARP14_KH_3"/>
</dbReference>
<dbReference type="Gene3D" id="3.30.720.50">
    <property type="match status" value="1"/>
</dbReference>
<dbReference type="Pfam" id="PF23084">
    <property type="entry name" value="KH_PARP14_1"/>
    <property type="match status" value="1"/>
</dbReference>
<feature type="domain" description="Macro" evidence="10">
    <location>
        <begin position="1093"/>
        <end position="1267"/>
    </location>
</feature>
<keyword evidence="2 7" id="KW-0328">Glycosyltransferase</keyword>
<dbReference type="EMBL" id="QBIY01011822">
    <property type="protein sequence ID" value="RXN29081.1"/>
    <property type="molecule type" value="Genomic_DNA"/>
</dbReference>
<dbReference type="InterPro" id="IPR052056">
    <property type="entry name" value="Mono-ARTD/PARP"/>
</dbReference>
<dbReference type="Pfam" id="PF23251">
    <property type="entry name" value="KH_PARP14_4"/>
    <property type="match status" value="1"/>
</dbReference>
<dbReference type="EC" id="2.4.2.-" evidence="7"/>
<dbReference type="InterPro" id="IPR057049">
    <property type="entry name" value="PARP14_KH_8"/>
</dbReference>
<dbReference type="SUPFAM" id="SSF54928">
    <property type="entry name" value="RNA-binding domain, RBD"/>
    <property type="match status" value="1"/>
</dbReference>
<dbReference type="Gene3D" id="3.90.228.10">
    <property type="match status" value="1"/>
</dbReference>